<feature type="non-terminal residue" evidence="1">
    <location>
        <position position="1"/>
    </location>
</feature>
<dbReference type="Proteomes" id="UP000018958">
    <property type="component" value="Unassembled WGS sequence"/>
</dbReference>
<protein>
    <submittedName>
        <fullName evidence="1">Uncharacterized protein</fullName>
    </submittedName>
</protein>
<proteinExistence type="predicted"/>
<dbReference type="EMBL" id="ANIX01003496">
    <property type="protein sequence ID" value="ETP05930.1"/>
    <property type="molecule type" value="Genomic_DNA"/>
</dbReference>
<dbReference type="AlphaFoldDB" id="W2W5T6"/>
<name>W2W5T6_PHYNI</name>
<sequence length="117" mass="13102">EPFKPRILQKKTCSHFHVARRSISGAPLRTCFSAPKTRAQHPRYGVSARTFARGAQVAVWTCLASRRRHEAHAPTTSMKRSTVKQLMMKCWSQKSAQLRAAGTTFTISARTVCSMVI</sequence>
<evidence type="ECO:0000313" key="2">
    <source>
        <dbReference type="Proteomes" id="UP000018958"/>
    </source>
</evidence>
<comment type="caution">
    <text evidence="1">The sequence shown here is derived from an EMBL/GenBank/DDBJ whole genome shotgun (WGS) entry which is preliminary data.</text>
</comment>
<organism evidence="1 2">
    <name type="scientific">Phytophthora nicotianae CJ01A1</name>
    <dbReference type="NCBI Taxonomy" id="1317063"/>
    <lineage>
        <taxon>Eukaryota</taxon>
        <taxon>Sar</taxon>
        <taxon>Stramenopiles</taxon>
        <taxon>Oomycota</taxon>
        <taxon>Peronosporomycetes</taxon>
        <taxon>Peronosporales</taxon>
        <taxon>Peronosporaceae</taxon>
        <taxon>Phytophthora</taxon>
    </lineage>
</organism>
<accession>W2W5T6</accession>
<evidence type="ECO:0000313" key="1">
    <source>
        <dbReference type="EMBL" id="ETP05930.1"/>
    </source>
</evidence>
<reference evidence="1 2" key="1">
    <citation type="submission" date="2013-11" db="EMBL/GenBank/DDBJ databases">
        <title>The Genome Sequence of Phytophthora parasitica CJ01A1.</title>
        <authorList>
            <consortium name="The Broad Institute Genomics Platform"/>
            <person name="Russ C."/>
            <person name="Tyler B."/>
            <person name="Panabieres F."/>
            <person name="Shan W."/>
            <person name="Tripathy S."/>
            <person name="Grunwald N."/>
            <person name="Machado M."/>
            <person name="Johnson C.S."/>
            <person name="Walker B."/>
            <person name="Young S.K."/>
            <person name="Zeng Q."/>
            <person name="Gargeya S."/>
            <person name="Fitzgerald M."/>
            <person name="Haas B."/>
            <person name="Abouelleil A."/>
            <person name="Allen A.W."/>
            <person name="Alvarado L."/>
            <person name="Arachchi H.M."/>
            <person name="Berlin A.M."/>
            <person name="Chapman S.B."/>
            <person name="Gainer-Dewar J."/>
            <person name="Goldberg J."/>
            <person name="Griggs A."/>
            <person name="Gujja S."/>
            <person name="Hansen M."/>
            <person name="Howarth C."/>
            <person name="Imamovic A."/>
            <person name="Ireland A."/>
            <person name="Larimer J."/>
            <person name="McCowan C."/>
            <person name="Murphy C."/>
            <person name="Pearson M."/>
            <person name="Poon T.W."/>
            <person name="Priest M."/>
            <person name="Roberts A."/>
            <person name="Saif S."/>
            <person name="Shea T."/>
            <person name="Sisk P."/>
            <person name="Sykes S."/>
            <person name="Wortman J."/>
            <person name="Nusbaum C."/>
            <person name="Birren B."/>
        </authorList>
    </citation>
    <scope>NUCLEOTIDE SEQUENCE [LARGE SCALE GENOMIC DNA]</scope>
    <source>
        <strain evidence="1 2">CJ01A1</strain>
    </source>
</reference>
<gene>
    <name evidence="1" type="ORF">F441_17576</name>
</gene>